<keyword evidence="1" id="KW-0677">Repeat</keyword>
<feature type="region of interest" description="Disordered" evidence="3">
    <location>
        <begin position="346"/>
        <end position="643"/>
    </location>
</feature>
<dbReference type="GO" id="GO:0005929">
    <property type="term" value="C:cilium"/>
    <property type="evidence" value="ECO:0007669"/>
    <property type="project" value="TreeGrafter"/>
</dbReference>
<dbReference type="PANTHER" id="PTHR21567:SF87">
    <property type="entry name" value="CRESCERIN-LIKE PROTEIN CHE-12"/>
    <property type="match status" value="1"/>
</dbReference>
<dbReference type="PANTHER" id="PTHR21567">
    <property type="entry name" value="CLASP"/>
    <property type="match status" value="1"/>
</dbReference>
<feature type="compositionally biased region" description="Polar residues" evidence="3">
    <location>
        <begin position="1050"/>
        <end position="1066"/>
    </location>
</feature>
<evidence type="ECO:0000259" key="4">
    <source>
        <dbReference type="SMART" id="SM01349"/>
    </source>
</evidence>
<feature type="compositionally biased region" description="Acidic residues" evidence="3">
    <location>
        <begin position="1468"/>
        <end position="1483"/>
    </location>
</feature>
<dbReference type="EMBL" id="GL449784">
    <property type="protein sequence ID" value="EFN82004.1"/>
    <property type="molecule type" value="Genomic_DNA"/>
</dbReference>
<accession>E2BQN9</accession>
<feature type="region of interest" description="Disordered" evidence="3">
    <location>
        <begin position="707"/>
        <end position="743"/>
    </location>
</feature>
<dbReference type="GO" id="GO:0031110">
    <property type="term" value="P:regulation of microtubule polymerization or depolymerization"/>
    <property type="evidence" value="ECO:0007669"/>
    <property type="project" value="UniProtKB-ARBA"/>
</dbReference>
<dbReference type="InterPro" id="IPR034085">
    <property type="entry name" value="TOG"/>
</dbReference>
<feature type="region of interest" description="Disordered" evidence="3">
    <location>
        <begin position="1100"/>
        <end position="1120"/>
    </location>
</feature>
<feature type="compositionally biased region" description="Basic and acidic residues" evidence="3">
    <location>
        <begin position="602"/>
        <end position="620"/>
    </location>
</feature>
<feature type="region of interest" description="Disordered" evidence="3">
    <location>
        <begin position="1359"/>
        <end position="1442"/>
    </location>
</feature>
<feature type="region of interest" description="Disordered" evidence="3">
    <location>
        <begin position="293"/>
        <end position="331"/>
    </location>
</feature>
<feature type="compositionally biased region" description="Basic and acidic residues" evidence="3">
    <location>
        <begin position="1665"/>
        <end position="1678"/>
    </location>
</feature>
<feature type="compositionally biased region" description="Low complexity" evidence="3">
    <location>
        <begin position="1562"/>
        <end position="1571"/>
    </location>
</feature>
<feature type="compositionally biased region" description="Basic and acidic residues" evidence="3">
    <location>
        <begin position="1389"/>
        <end position="1415"/>
    </location>
</feature>
<feature type="region of interest" description="Disordered" evidence="3">
    <location>
        <begin position="1556"/>
        <end position="1614"/>
    </location>
</feature>
<feature type="compositionally biased region" description="Basic and acidic residues" evidence="3">
    <location>
        <begin position="707"/>
        <end position="721"/>
    </location>
</feature>
<feature type="region of interest" description="Disordered" evidence="3">
    <location>
        <begin position="1304"/>
        <end position="1328"/>
    </location>
</feature>
<feature type="compositionally biased region" description="Polar residues" evidence="3">
    <location>
        <begin position="722"/>
        <end position="734"/>
    </location>
</feature>
<dbReference type="GO" id="GO:0000226">
    <property type="term" value="P:microtubule cytoskeleton organization"/>
    <property type="evidence" value="ECO:0007669"/>
    <property type="project" value="TreeGrafter"/>
</dbReference>
<evidence type="ECO:0000313" key="5">
    <source>
        <dbReference type="EMBL" id="EFN82004.1"/>
    </source>
</evidence>
<keyword evidence="6" id="KW-1185">Reference proteome</keyword>
<dbReference type="InterPro" id="IPR016024">
    <property type="entry name" value="ARM-type_fold"/>
</dbReference>
<feature type="region of interest" description="Disordered" evidence="3">
    <location>
        <begin position="1185"/>
        <end position="1240"/>
    </location>
</feature>
<protein>
    <submittedName>
        <fullName evidence="5">Uncharacterized protein KIAA0423</fullName>
    </submittedName>
</protein>
<feature type="compositionally biased region" description="Polar residues" evidence="3">
    <location>
        <begin position="1100"/>
        <end position="1113"/>
    </location>
</feature>
<feature type="compositionally biased region" description="Basic and acidic residues" evidence="3">
    <location>
        <begin position="1208"/>
        <end position="1217"/>
    </location>
</feature>
<feature type="domain" description="TOG" evidence="4">
    <location>
        <begin position="1938"/>
        <end position="2184"/>
    </location>
</feature>
<dbReference type="InParanoid" id="E2BQN9"/>
<gene>
    <name evidence="5" type="ORF">EAI_15669</name>
</gene>
<feature type="region of interest" description="Disordered" evidence="3">
    <location>
        <begin position="1514"/>
        <end position="1543"/>
    </location>
</feature>
<evidence type="ECO:0000256" key="1">
    <source>
        <dbReference type="ARBA" id="ARBA00022737"/>
    </source>
</evidence>
<dbReference type="InterPro" id="IPR011989">
    <property type="entry name" value="ARM-like"/>
</dbReference>
<evidence type="ECO:0000256" key="2">
    <source>
        <dbReference type="PROSITE-ProRule" id="PRU00103"/>
    </source>
</evidence>
<dbReference type="SUPFAM" id="SSF48371">
    <property type="entry name" value="ARM repeat"/>
    <property type="match status" value="2"/>
</dbReference>
<feature type="compositionally biased region" description="Polar residues" evidence="3">
    <location>
        <begin position="481"/>
        <end position="500"/>
    </location>
</feature>
<evidence type="ECO:0000313" key="6">
    <source>
        <dbReference type="Proteomes" id="UP000008237"/>
    </source>
</evidence>
<feature type="compositionally biased region" description="Basic and acidic residues" evidence="3">
    <location>
        <begin position="1572"/>
        <end position="1594"/>
    </location>
</feature>
<feature type="compositionally biased region" description="Basic residues" evidence="3">
    <location>
        <begin position="46"/>
        <end position="58"/>
    </location>
</feature>
<feature type="compositionally biased region" description="Polar residues" evidence="3">
    <location>
        <begin position="1218"/>
        <end position="1235"/>
    </location>
</feature>
<feature type="region of interest" description="Disordered" evidence="3">
    <location>
        <begin position="1461"/>
        <end position="1485"/>
    </location>
</feature>
<feature type="region of interest" description="Disordered" evidence="3">
    <location>
        <begin position="1050"/>
        <end position="1069"/>
    </location>
</feature>
<feature type="compositionally biased region" description="Basic and acidic residues" evidence="3">
    <location>
        <begin position="293"/>
        <end position="307"/>
    </location>
</feature>
<feature type="region of interest" description="Disordered" evidence="3">
    <location>
        <begin position="1133"/>
        <end position="1155"/>
    </location>
</feature>
<feature type="region of interest" description="Disordered" evidence="3">
    <location>
        <begin position="1643"/>
        <end position="1806"/>
    </location>
</feature>
<feature type="repeat" description="HEAT" evidence="2">
    <location>
        <begin position="904"/>
        <end position="942"/>
    </location>
</feature>
<name>E2BQN9_HARSA</name>
<dbReference type="FunCoup" id="E2BQN9">
    <property type="interactions" value="33"/>
</dbReference>
<dbReference type="Proteomes" id="UP000008237">
    <property type="component" value="Unassembled WGS sequence"/>
</dbReference>
<feature type="compositionally biased region" description="Low complexity" evidence="3">
    <location>
        <begin position="373"/>
        <end position="384"/>
    </location>
</feature>
<evidence type="ECO:0000256" key="3">
    <source>
        <dbReference type="SAM" id="MobiDB-lite"/>
    </source>
</evidence>
<feature type="domain" description="TOG" evidence="4">
    <location>
        <begin position="736"/>
        <end position="964"/>
    </location>
</feature>
<feature type="compositionally biased region" description="Basic and acidic residues" evidence="3">
    <location>
        <begin position="1796"/>
        <end position="1806"/>
    </location>
</feature>
<dbReference type="STRING" id="610380.E2BQN9"/>
<feature type="compositionally biased region" description="Basic and acidic residues" evidence="3">
    <location>
        <begin position="1727"/>
        <end position="1742"/>
    </location>
</feature>
<feature type="compositionally biased region" description="Basic and acidic residues" evidence="3">
    <location>
        <begin position="510"/>
        <end position="525"/>
    </location>
</feature>
<feature type="region of interest" description="Disordered" evidence="3">
    <location>
        <begin position="1863"/>
        <end position="1908"/>
    </location>
</feature>
<feature type="region of interest" description="Disordered" evidence="3">
    <location>
        <begin position="1"/>
        <end position="68"/>
    </location>
</feature>
<proteinExistence type="predicted"/>
<feature type="compositionally biased region" description="Low complexity" evidence="3">
    <location>
        <begin position="1133"/>
        <end position="1142"/>
    </location>
</feature>
<dbReference type="GO" id="GO:1902903">
    <property type="term" value="P:regulation of supramolecular fiber organization"/>
    <property type="evidence" value="ECO:0007669"/>
    <property type="project" value="UniProtKB-ARBA"/>
</dbReference>
<feature type="compositionally biased region" description="Polar residues" evidence="3">
    <location>
        <begin position="1"/>
        <end position="18"/>
    </location>
</feature>
<dbReference type="InterPro" id="IPR021133">
    <property type="entry name" value="HEAT_type_2"/>
</dbReference>
<feature type="compositionally biased region" description="Basic and acidic residues" evidence="3">
    <location>
        <begin position="558"/>
        <end position="572"/>
    </location>
</feature>
<dbReference type="OMA" id="ADVDWIC"/>
<sequence length="2185" mass="241045">MSRCLSSSMTGSTDTGPLQPQEDPAPLPAQPSTFERPGSEDSSLARRGRRRHQPRRKMTSAPASGQTIQLTPLWEHVVRTRRFPSEVDTQATFVEISERLRDPEWEVRQHALRVLMDVLPTLNTDVVDKVMQPVVPELINNLGHPAPAVRKGALDTLRVYLVHSPSRDSMILHDGLNRPDAHNPFQTNVTTGVILSAPLLLFPSSDSPAPTSQVLKDATVAFASRLVQVPHQEAVLKSLMKIRDAVGEEEFNGYLVDYDDNMKKNIELLSKIYNIRPGKRKQRRQHATDIMKADKERANLDKSHWDSDSDTSGIAEEEDETPNGAAPPGRVVLETEIKFNEETAITMTILEEKDDEDDSEEDGSGRKNVEGEAAAAAAAAAATAEDVSADPSSEDKRKTPRRVHFGGEIVKLRTPDSDETESLEIATPKTRIPLPVSPATKMPERVRRRPWSQPCSPHAEKRSSKRASRSASSSPKRETYTHNAQLSPKKSILARTNSSGPIIVVEPAIEETKNARSPVKERRNGESTVPEAEGLREIGETFIKDQVAPQVISSSPRQGERSRARIANDEAFRPAIAGDPSKASSAGERIEEAGDRANVVDLNEHDVVEASSKQEKDRAPTETSSPSQRSHKGNRENPQVGDGVFGLEERKAGSDFFDEVKSNVHDFAFGSPVHECDARFDRLVGGDFVDEQVAGLITEVHAALEGDGERKGRGQRDRKNLPETNGSVTCSSSEGEGKPQEPNWEELGLVGQEVLDDLHNKDDWRARVRALERVASALRTSSALIAIESRLGSLLHAVLGGERSCRVAAAGLAVAKVVVADVSEDALRRKLPQLAWGLARQGGPAAAQLARIAMLRLKPGLLLEQLLQPHCLCARNAKTRENALQLLIFSLVTFPSTEFKLETVANRVATMVADRRRRVRQAALDTLAVLAQIYDPEQEEQLDANQVASFPDEVLRYSEPLILSSQEVLAAGKRAGDGSPDAEAMLAAIRARLARKSLPLVSADGLVVYGLQISPTVQIATGPDVDWIVAGSGSVSPGTGRTRGQIIATSRSAQGRASRNVNNRESPWTERPNLVALGVGLQSKNEQPLAWQILRSQSNDDNDSEITGSNGRNANAGLPSNFALRFGDQLRSSSYASSSSSSHDPVGTDSKNPKEILDNNFEQKIARTVKGDSKIPVLLTRERHKVTTENREKNPANLEHVGPNSRRQAKDALDSNRNRINSRPENNVGSYASTYQRRKRLQREEASQFLNHTFDSHFGSYRSSSYARALGTTSREYNDAAESREAIFSDDNSHYYGRFVDNDTFTNKNESSDYGGGGGGGRQRSLPRNMQQQTLVETYSSIHERQEKLMDRNAYRPLRTAPSPLSRVPREFPNFDSQVADNEGNAMFRSREGRTKDAQQRTEADPTSSDLRENGRPFPENFADPHRRRLRSLSPSQLHRSRQFIRLTSGRYHTASMYDMKSVGVSREEEDDDGGANDDDDDGASVSTVITTATATPVIALRLNDTVDKATVNEEEYNARNKRHFSPETRSYNVQTSNKEESRYQEFLRSFSVSERIREPTRSASSSSSDASRSDRQDALAENRDARSLRDRANDSNNNNNDDDDGSRLSSPRSQYADPAFDIITQQATSRPIHDDVDSFFTATDDSSKVEGPIEGASALIGGDEASKEWSSEDETKPTGRLGAISRHSEHGESVAIEDENCNGSTTGSSSGFPEQLENRSPSARRIANERILPYDEPKVSKESLQATSAPRTASPNKSESLYQSPNHSTRHSSLASSPSKRISRCGSRNLPFEHQNGESRDSSEERLVASIVLDEDASIRSLDPGRPQIDGGMTDTPAIIIASRPHSHETIEYVENARNVENASVLNRNNTEESTEEESSVNDTLEDRQSKDSASETNTEPGILKIEPQSMDIIESRRKIASKVPVRDAGRYRALSMKKAAEKPSEKSKRMVQQCFAQLESKDWEVTTKGLKSLSQIAKQSPEYLDVLSVGTIARLLGRHVRNLRSQVARAACLAAGDVFSSQIRGIDQDLDEIAGPLLHRTADTNRFLRADCNAALDQMVQHLPPHKTIGVIVLRGARRVADFQRIFSSTGHQNAIVRATTARLLSDITDRIGPDHVMILPRDVKDKLLNSGARLLMDGNLDARNHSKRMFRRLTRCEGFRKALTDAVPETTLRHIDKTMKTL</sequence>
<dbReference type="Gene3D" id="1.25.10.10">
    <property type="entry name" value="Leucine-rich Repeat Variant"/>
    <property type="match status" value="3"/>
</dbReference>
<feature type="compositionally biased region" description="Acidic residues" evidence="3">
    <location>
        <begin position="352"/>
        <end position="362"/>
    </location>
</feature>
<dbReference type="GO" id="GO:0005881">
    <property type="term" value="C:cytoplasmic microtubule"/>
    <property type="evidence" value="ECO:0007669"/>
    <property type="project" value="TreeGrafter"/>
</dbReference>
<dbReference type="OrthoDB" id="63891at2759"/>
<organism evidence="6">
    <name type="scientific">Harpegnathos saltator</name>
    <name type="common">Jerdon's jumping ant</name>
    <dbReference type="NCBI Taxonomy" id="610380"/>
    <lineage>
        <taxon>Eukaryota</taxon>
        <taxon>Metazoa</taxon>
        <taxon>Ecdysozoa</taxon>
        <taxon>Arthropoda</taxon>
        <taxon>Hexapoda</taxon>
        <taxon>Insecta</taxon>
        <taxon>Pterygota</taxon>
        <taxon>Neoptera</taxon>
        <taxon>Endopterygota</taxon>
        <taxon>Hymenoptera</taxon>
        <taxon>Apocrita</taxon>
        <taxon>Aculeata</taxon>
        <taxon>Formicoidea</taxon>
        <taxon>Formicidae</taxon>
        <taxon>Ponerinae</taxon>
        <taxon>Ponerini</taxon>
        <taxon>Harpegnathos</taxon>
    </lineage>
</organism>
<dbReference type="PROSITE" id="PS50077">
    <property type="entry name" value="HEAT_REPEAT"/>
    <property type="match status" value="1"/>
</dbReference>
<feature type="compositionally biased region" description="Polar residues" evidence="3">
    <location>
        <begin position="1528"/>
        <end position="1537"/>
    </location>
</feature>
<feature type="compositionally biased region" description="Polar residues" evidence="3">
    <location>
        <begin position="1743"/>
        <end position="1781"/>
    </location>
</feature>
<feature type="compositionally biased region" description="Basic and acidic residues" evidence="3">
    <location>
        <begin position="1185"/>
        <end position="1194"/>
    </location>
</feature>
<feature type="compositionally biased region" description="Basic and acidic residues" evidence="3">
    <location>
        <begin position="533"/>
        <end position="543"/>
    </location>
</feature>
<dbReference type="GO" id="GO:0008017">
    <property type="term" value="F:microtubule binding"/>
    <property type="evidence" value="ECO:0007669"/>
    <property type="project" value="TreeGrafter"/>
</dbReference>
<reference evidence="5 6" key="1">
    <citation type="journal article" date="2010" name="Science">
        <title>Genomic comparison of the ants Camponotus floridanus and Harpegnathos saltator.</title>
        <authorList>
            <person name="Bonasio R."/>
            <person name="Zhang G."/>
            <person name="Ye C."/>
            <person name="Mutti N.S."/>
            <person name="Fang X."/>
            <person name="Qin N."/>
            <person name="Donahue G."/>
            <person name="Yang P."/>
            <person name="Li Q."/>
            <person name="Li C."/>
            <person name="Zhang P."/>
            <person name="Huang Z."/>
            <person name="Berger S.L."/>
            <person name="Reinberg D."/>
            <person name="Wang J."/>
            <person name="Liebig J."/>
        </authorList>
    </citation>
    <scope>NUCLEOTIDE SEQUENCE [LARGE SCALE GENOMIC DNA]</scope>
    <source>
        <strain evidence="5 6">R22 G/1</strain>
    </source>
</reference>
<feature type="compositionally biased region" description="Basic and acidic residues" evidence="3">
    <location>
        <begin position="1886"/>
        <end position="1895"/>
    </location>
</feature>
<dbReference type="SMART" id="SM01349">
    <property type="entry name" value="TOG"/>
    <property type="match status" value="2"/>
</dbReference>